<dbReference type="InterPro" id="IPR003959">
    <property type="entry name" value="ATPase_AAA_core"/>
</dbReference>
<sequence length="286" mass="32868">MVNSLDQLKQLFIENNYCPDDRTVMAVFLALKLKKPLLVEGPAGVGKTELAKVISKSLNRPLIRLQCYEGLDESKALFEWNYQKQLLYIQTLVNQGSNWQDIKKNIFSEEFYLARPILQALTAEKPVVLLIDEIDKSDQEFESFLLEALAEYQVTIPEIGTIKAKHIPFVLLTSNNTRAFSEALKRRCLHLYIDYPDKERELEIILKKLPDLDKILAEKIITFTSNIRKQKIKKSPSIAEVIEWAQSALVSGQKDLNIDWVQQSLCVLLKYEEDIKTIMPKVASLL</sequence>
<dbReference type="GO" id="GO:0016887">
    <property type="term" value="F:ATP hydrolysis activity"/>
    <property type="evidence" value="ECO:0007669"/>
    <property type="project" value="InterPro"/>
</dbReference>
<evidence type="ECO:0000313" key="3">
    <source>
        <dbReference type="Proteomes" id="UP000189933"/>
    </source>
</evidence>
<dbReference type="GO" id="GO:0005524">
    <property type="term" value="F:ATP binding"/>
    <property type="evidence" value="ECO:0007669"/>
    <property type="project" value="InterPro"/>
</dbReference>
<name>A0A1T4LRD4_9FIRM</name>
<dbReference type="EMBL" id="FUXM01000002">
    <property type="protein sequence ID" value="SJZ57211.1"/>
    <property type="molecule type" value="Genomic_DNA"/>
</dbReference>
<gene>
    <name evidence="2" type="ORF">SAMN02745885_00264</name>
</gene>
<dbReference type="Pfam" id="PF00004">
    <property type="entry name" value="AAA"/>
    <property type="match status" value="1"/>
</dbReference>
<reference evidence="3" key="1">
    <citation type="submission" date="2017-02" db="EMBL/GenBank/DDBJ databases">
        <authorList>
            <person name="Varghese N."/>
            <person name="Submissions S."/>
        </authorList>
    </citation>
    <scope>NUCLEOTIDE SEQUENCE [LARGE SCALE GENOMIC DNA]</scope>
    <source>
        <strain evidence="3">DSM 16521</strain>
    </source>
</reference>
<dbReference type="InterPro" id="IPR027417">
    <property type="entry name" value="P-loop_NTPase"/>
</dbReference>
<dbReference type="RefSeq" id="WP_078664420.1">
    <property type="nucleotide sequence ID" value="NZ_FUXM01000002.1"/>
</dbReference>
<evidence type="ECO:0000313" key="2">
    <source>
        <dbReference type="EMBL" id="SJZ57211.1"/>
    </source>
</evidence>
<dbReference type="SMART" id="SM00382">
    <property type="entry name" value="AAA"/>
    <property type="match status" value="1"/>
</dbReference>
<protein>
    <submittedName>
        <fullName evidence="2">MoxR-like ATPase</fullName>
    </submittedName>
</protein>
<organism evidence="2 3">
    <name type="scientific">Carboxydocella sporoproducens DSM 16521</name>
    <dbReference type="NCBI Taxonomy" id="1121270"/>
    <lineage>
        <taxon>Bacteria</taxon>
        <taxon>Bacillati</taxon>
        <taxon>Bacillota</taxon>
        <taxon>Clostridia</taxon>
        <taxon>Eubacteriales</taxon>
        <taxon>Clostridiales Family XVI. Incertae Sedis</taxon>
        <taxon>Carboxydocella</taxon>
    </lineage>
</organism>
<proteinExistence type="predicted"/>
<dbReference type="Proteomes" id="UP000189933">
    <property type="component" value="Unassembled WGS sequence"/>
</dbReference>
<evidence type="ECO:0000259" key="1">
    <source>
        <dbReference type="SMART" id="SM00382"/>
    </source>
</evidence>
<dbReference type="CDD" id="cd00009">
    <property type="entry name" value="AAA"/>
    <property type="match status" value="1"/>
</dbReference>
<dbReference type="InterPro" id="IPR003593">
    <property type="entry name" value="AAA+_ATPase"/>
</dbReference>
<feature type="domain" description="AAA+ ATPase" evidence="1">
    <location>
        <begin position="33"/>
        <end position="197"/>
    </location>
</feature>
<accession>A0A1T4LRD4</accession>
<dbReference type="InterPro" id="IPR050764">
    <property type="entry name" value="CbbQ/NirQ/NorQ/GpvN"/>
</dbReference>
<dbReference type="PANTHER" id="PTHR42759:SF1">
    <property type="entry name" value="MAGNESIUM-CHELATASE SUBUNIT CHLD"/>
    <property type="match status" value="1"/>
</dbReference>
<keyword evidence="3" id="KW-1185">Reference proteome</keyword>
<dbReference type="AlphaFoldDB" id="A0A1T4LRD4"/>
<dbReference type="SUPFAM" id="SSF52540">
    <property type="entry name" value="P-loop containing nucleoside triphosphate hydrolases"/>
    <property type="match status" value="1"/>
</dbReference>
<dbReference type="Gene3D" id="3.40.50.300">
    <property type="entry name" value="P-loop containing nucleotide triphosphate hydrolases"/>
    <property type="match status" value="1"/>
</dbReference>
<dbReference type="PANTHER" id="PTHR42759">
    <property type="entry name" value="MOXR FAMILY PROTEIN"/>
    <property type="match status" value="1"/>
</dbReference>
<dbReference type="OrthoDB" id="9783370at2"/>